<reference evidence="5 6" key="1">
    <citation type="submission" date="2018-01" db="EMBL/GenBank/DDBJ databases">
        <title>Draft genome sequence of Paucibacter aquatile CR182 isolated from freshwater of the Nakdong River.</title>
        <authorList>
            <person name="Choi A."/>
            <person name="Chung E.J."/>
        </authorList>
    </citation>
    <scope>NUCLEOTIDE SEQUENCE [LARGE SCALE GENOMIC DNA]</scope>
    <source>
        <strain evidence="5 6">CR182</strain>
    </source>
</reference>
<feature type="domain" description="Peptidase M16 C-terminal" evidence="4">
    <location>
        <begin position="254"/>
        <end position="433"/>
    </location>
</feature>
<feature type="region of interest" description="Disordered" evidence="2">
    <location>
        <begin position="1"/>
        <end position="37"/>
    </location>
</feature>
<dbReference type="GO" id="GO:0046872">
    <property type="term" value="F:metal ion binding"/>
    <property type="evidence" value="ECO:0007669"/>
    <property type="project" value="InterPro"/>
</dbReference>
<dbReference type="InterPro" id="IPR011249">
    <property type="entry name" value="Metalloenz_LuxS/M16"/>
</dbReference>
<dbReference type="EMBL" id="POSP01000003">
    <property type="protein sequence ID" value="PND39291.1"/>
    <property type="molecule type" value="Genomic_DNA"/>
</dbReference>
<dbReference type="AlphaFoldDB" id="A0A2N8L0R2"/>
<evidence type="ECO:0000259" key="3">
    <source>
        <dbReference type="Pfam" id="PF00675"/>
    </source>
</evidence>
<proteinExistence type="inferred from homology"/>
<evidence type="ECO:0000259" key="4">
    <source>
        <dbReference type="Pfam" id="PF05193"/>
    </source>
</evidence>
<dbReference type="SUPFAM" id="SSF63411">
    <property type="entry name" value="LuxS/MPP-like metallohydrolase"/>
    <property type="match status" value="2"/>
</dbReference>
<dbReference type="InterPro" id="IPR011765">
    <property type="entry name" value="Pept_M16_N"/>
</dbReference>
<evidence type="ECO:0000256" key="2">
    <source>
        <dbReference type="SAM" id="MobiDB-lite"/>
    </source>
</evidence>
<comment type="similarity">
    <text evidence="1">Belongs to the peptidase M16 family.</text>
</comment>
<protein>
    <submittedName>
        <fullName evidence="5">Insulinase family protein</fullName>
    </submittedName>
</protein>
<keyword evidence="6" id="KW-1185">Reference proteome</keyword>
<dbReference type="Pfam" id="PF05193">
    <property type="entry name" value="Peptidase_M16_C"/>
    <property type="match status" value="1"/>
</dbReference>
<dbReference type="Gene3D" id="3.30.830.10">
    <property type="entry name" value="Metalloenzyme, LuxS/M16 peptidase-like"/>
    <property type="match status" value="2"/>
</dbReference>
<name>A0A2N8L0R2_9BURK</name>
<dbReference type="InterPro" id="IPR050361">
    <property type="entry name" value="MPP/UQCRC_Complex"/>
</dbReference>
<feature type="domain" description="Peptidase M16 N-terminal" evidence="3">
    <location>
        <begin position="108"/>
        <end position="246"/>
    </location>
</feature>
<dbReference type="Pfam" id="PF00675">
    <property type="entry name" value="Peptidase_M16"/>
    <property type="match status" value="1"/>
</dbReference>
<evidence type="ECO:0000313" key="5">
    <source>
        <dbReference type="EMBL" id="PND39291.1"/>
    </source>
</evidence>
<dbReference type="Proteomes" id="UP000235916">
    <property type="component" value="Unassembled WGS sequence"/>
</dbReference>
<accession>A0A2N8L0R2</accession>
<sequence>MGASEEDDDGISVSSMHSRERREPGQQVGAGGAGEAQGMSGARRRFLSLGLGLSLGTAGPTLLAGASPAVWAQTAAESAVAPLKIAPLAFERRILTNGLELIALPQAGATVSVQVWYRVGGKDDPAGRSGFAHLFEHMMFKRTRYMANEQFDRMTEDVGGNNNAFTADDMTAYHSVVPANHLEPLLWAEAERMSNLTVDQANFDSERAVVKEEFRQRVLAEPYGRLFHAVPRLGYQLHPYRRPVIGSIEELDAATLQDVSAFHAQYYRPDNAVLIVTGAFDPVQLNRWVNHYFGSIRQPASAIPRVQQSEPRRARDELHQLKAPNVPLPAALLIWQGPKASSADAPVWQVAQGLLAMGESSRLNESLVYRQQLAQSAGFEAQLNADAGLLVAHAIASGKQSAAELVAPLMRELQKLAEEPIAAAELEKVKAQLLTAALIRRQTPLGLGEVLGEAALLRGDVQWVNRELNDLQAVSAADVQGVLKRDVLRGARVTVLYEAEAAPARKKVGKP</sequence>
<comment type="caution">
    <text evidence="5">The sequence shown here is derived from an EMBL/GenBank/DDBJ whole genome shotgun (WGS) entry which is preliminary data.</text>
</comment>
<evidence type="ECO:0000313" key="6">
    <source>
        <dbReference type="Proteomes" id="UP000235916"/>
    </source>
</evidence>
<dbReference type="InterPro" id="IPR007863">
    <property type="entry name" value="Peptidase_M16_C"/>
</dbReference>
<dbReference type="PANTHER" id="PTHR11851">
    <property type="entry name" value="METALLOPROTEASE"/>
    <property type="match status" value="1"/>
</dbReference>
<organism evidence="5 6">
    <name type="scientific">Kinneretia aquatilis</name>
    <dbReference type="NCBI Taxonomy" id="2070761"/>
    <lineage>
        <taxon>Bacteria</taxon>
        <taxon>Pseudomonadati</taxon>
        <taxon>Pseudomonadota</taxon>
        <taxon>Betaproteobacteria</taxon>
        <taxon>Burkholderiales</taxon>
        <taxon>Sphaerotilaceae</taxon>
        <taxon>Roseateles</taxon>
    </lineage>
</organism>
<dbReference type="PANTHER" id="PTHR11851:SF49">
    <property type="entry name" value="MITOCHONDRIAL-PROCESSING PEPTIDASE SUBUNIT ALPHA"/>
    <property type="match status" value="1"/>
</dbReference>
<feature type="compositionally biased region" description="Acidic residues" evidence="2">
    <location>
        <begin position="1"/>
        <end position="10"/>
    </location>
</feature>
<gene>
    <name evidence="5" type="ORF">C1O66_18330</name>
</gene>
<evidence type="ECO:0000256" key="1">
    <source>
        <dbReference type="ARBA" id="ARBA00007261"/>
    </source>
</evidence>